<dbReference type="InterPro" id="IPR029063">
    <property type="entry name" value="SAM-dependent_MTases_sf"/>
</dbReference>
<dbReference type="SUPFAM" id="SSF53335">
    <property type="entry name" value="S-adenosyl-L-methionine-dependent methyltransferases"/>
    <property type="match status" value="1"/>
</dbReference>
<keyword evidence="2" id="KW-1185">Reference proteome</keyword>
<dbReference type="Pfam" id="PF05050">
    <property type="entry name" value="Methyltransf_21"/>
    <property type="match status" value="1"/>
</dbReference>
<protein>
    <submittedName>
        <fullName evidence="3">Methyltransferase FkbM domain-containing protein</fullName>
    </submittedName>
</protein>
<evidence type="ECO:0000313" key="2">
    <source>
        <dbReference type="Proteomes" id="UP000887566"/>
    </source>
</evidence>
<evidence type="ECO:0000259" key="1">
    <source>
        <dbReference type="Pfam" id="PF05050"/>
    </source>
</evidence>
<dbReference type="Proteomes" id="UP000887566">
    <property type="component" value="Unplaced"/>
</dbReference>
<name>A0A914UYJ6_9BILA</name>
<evidence type="ECO:0000313" key="3">
    <source>
        <dbReference type="WBParaSite" id="PSAMB.scaffold134size74252.g2361.t1"/>
    </source>
</evidence>
<organism evidence="2 3">
    <name type="scientific">Plectus sambesii</name>
    <dbReference type="NCBI Taxonomy" id="2011161"/>
    <lineage>
        <taxon>Eukaryota</taxon>
        <taxon>Metazoa</taxon>
        <taxon>Ecdysozoa</taxon>
        <taxon>Nematoda</taxon>
        <taxon>Chromadorea</taxon>
        <taxon>Plectida</taxon>
        <taxon>Plectina</taxon>
        <taxon>Plectoidea</taxon>
        <taxon>Plectidae</taxon>
        <taxon>Plectus</taxon>
    </lineage>
</organism>
<dbReference type="PANTHER" id="PTHR22989">
    <property type="entry name" value="UNCHARACTERIZED DUF13 C.ELEGANS"/>
    <property type="match status" value="1"/>
</dbReference>
<dbReference type="AlphaFoldDB" id="A0A914UYJ6"/>
<dbReference type="Gene3D" id="3.40.50.150">
    <property type="entry name" value="Vaccinia Virus protein VP39"/>
    <property type="match status" value="1"/>
</dbReference>
<dbReference type="InterPro" id="IPR006342">
    <property type="entry name" value="FkbM_mtfrase"/>
</dbReference>
<feature type="domain" description="Methyltransferase FkbM" evidence="1">
    <location>
        <begin position="135"/>
        <end position="273"/>
    </location>
</feature>
<reference evidence="3" key="1">
    <citation type="submission" date="2022-11" db="UniProtKB">
        <authorList>
            <consortium name="WormBaseParasite"/>
        </authorList>
    </citation>
    <scope>IDENTIFICATION</scope>
</reference>
<sequence>MVTSTTVPFSAPNKKDRVARRGRPEIVGIVEASVWRRRGHSDACENFDPNGEDAFVHNNLEKRDDIPHWNTCPRWFELASSLKRCLLHRITYMQSQYYWSEIASVCAECGSDLLKNVLGAKYLVNKDDVKGLLIPYPEEAECVQVTVGVGNDTFAEQRLKEYVKNVKFYGVDPILQSGEPYKKMGDYYQLAVASKPGQLNASVLINGHYTWQMVEAITLEELLVNRLKLPMIDFLFLDIEGAEYKVLPQLSSTGTLANKTVICQINVELHGPLPDYGMDAFMFSRVIKSLIFQSNYLPLWVPKPTSHHRFFLIDWKSPECVQKYFTHWC</sequence>
<proteinExistence type="predicted"/>
<dbReference type="PANTHER" id="PTHR22989:SF3">
    <property type="entry name" value="METHYLTRANSFERASE FKBM DOMAIN-CONTAINING PROTEIN"/>
    <property type="match status" value="1"/>
</dbReference>
<accession>A0A914UYJ6</accession>
<dbReference type="WBParaSite" id="PSAMB.scaffold134size74252.g2361.t1">
    <property type="protein sequence ID" value="PSAMB.scaffold134size74252.g2361.t1"/>
    <property type="gene ID" value="PSAMB.scaffold134size74252.g2361"/>
</dbReference>